<comment type="caution">
    <text evidence="3">The sequence shown here is derived from an EMBL/GenBank/DDBJ whole genome shotgun (WGS) entry which is preliminary data.</text>
</comment>
<protein>
    <submittedName>
        <fullName evidence="3">Uncharacterized protein</fullName>
    </submittedName>
</protein>
<dbReference type="Proteomes" id="UP000324800">
    <property type="component" value="Unassembled WGS sequence"/>
</dbReference>
<dbReference type="OrthoDB" id="29773at2759"/>
<keyword evidence="2" id="KW-0732">Signal</keyword>
<feature type="chain" id="PRO_5023857684" evidence="2">
    <location>
        <begin position="20"/>
        <end position="79"/>
    </location>
</feature>
<sequence>MRTLVIWIVSVIMFYTTHAQYGEPLTKYSFLEGAAFLLLSSGVLVYNMVVRFPCFMTRAEKEAARIAAQGDDQDETESV</sequence>
<evidence type="ECO:0000313" key="3">
    <source>
        <dbReference type="EMBL" id="KAA6328433.1"/>
    </source>
</evidence>
<keyword evidence="1" id="KW-0472">Membrane</keyword>
<name>A0A5J4R710_9EUKA</name>
<proteinExistence type="predicted"/>
<organism evidence="3 4">
    <name type="scientific">Streblomastix strix</name>
    <dbReference type="NCBI Taxonomy" id="222440"/>
    <lineage>
        <taxon>Eukaryota</taxon>
        <taxon>Metamonada</taxon>
        <taxon>Preaxostyla</taxon>
        <taxon>Oxymonadida</taxon>
        <taxon>Streblomastigidae</taxon>
        <taxon>Streblomastix</taxon>
    </lineage>
</organism>
<evidence type="ECO:0000256" key="1">
    <source>
        <dbReference type="SAM" id="Phobius"/>
    </source>
</evidence>
<evidence type="ECO:0000313" key="4">
    <source>
        <dbReference type="Proteomes" id="UP000324800"/>
    </source>
</evidence>
<keyword evidence="1" id="KW-1133">Transmembrane helix</keyword>
<feature type="transmembrane region" description="Helical" evidence="1">
    <location>
        <begin position="29"/>
        <end position="49"/>
    </location>
</feature>
<dbReference type="AlphaFoldDB" id="A0A5J4R710"/>
<accession>A0A5J4R710</accession>
<evidence type="ECO:0000256" key="2">
    <source>
        <dbReference type="SAM" id="SignalP"/>
    </source>
</evidence>
<keyword evidence="1" id="KW-0812">Transmembrane</keyword>
<reference evidence="3 4" key="1">
    <citation type="submission" date="2019-03" db="EMBL/GenBank/DDBJ databases">
        <title>Single cell metagenomics reveals metabolic interactions within the superorganism composed of flagellate Streblomastix strix and complex community of Bacteroidetes bacteria on its surface.</title>
        <authorList>
            <person name="Treitli S.C."/>
            <person name="Kolisko M."/>
            <person name="Husnik F."/>
            <person name="Keeling P."/>
            <person name="Hampl V."/>
        </authorList>
    </citation>
    <scope>NUCLEOTIDE SEQUENCE [LARGE SCALE GENOMIC DNA]</scope>
    <source>
        <strain evidence="3">ST1C</strain>
    </source>
</reference>
<feature type="signal peptide" evidence="2">
    <location>
        <begin position="1"/>
        <end position="19"/>
    </location>
</feature>
<dbReference type="EMBL" id="SNRW01043322">
    <property type="protein sequence ID" value="KAA6328433.1"/>
    <property type="molecule type" value="Genomic_DNA"/>
</dbReference>
<gene>
    <name evidence="3" type="ORF">EZS28_053718</name>
</gene>